<dbReference type="GO" id="GO:0008270">
    <property type="term" value="F:zinc ion binding"/>
    <property type="evidence" value="ECO:0007669"/>
    <property type="project" value="UniProtKB-KW"/>
</dbReference>
<dbReference type="Proteomes" id="UP000765509">
    <property type="component" value="Unassembled WGS sequence"/>
</dbReference>
<dbReference type="InterPro" id="IPR036397">
    <property type="entry name" value="RNaseH_sf"/>
</dbReference>
<evidence type="ECO:0000313" key="11">
    <source>
        <dbReference type="Proteomes" id="UP000765509"/>
    </source>
</evidence>
<evidence type="ECO:0000256" key="7">
    <source>
        <dbReference type="SAM" id="MobiDB-lite"/>
    </source>
</evidence>
<keyword evidence="6" id="KW-0862">Zinc</keyword>
<dbReference type="InterPro" id="IPR001584">
    <property type="entry name" value="Integrase_cat-core"/>
</dbReference>
<sequence length="466" mass="52894">MASNRLEQEHYASNRVSQIRTTISQAMAMIKDEHVLKLDGSNFKSWEMRISIILDDFIDDPSFLYREGPTLSSDEKICQGILIHSLPEAIQSKILHLRPCKAIYDHLRKLYYITMRAGQMVSLEELLNTQMHAGETPASYTLRVRAAANKFTQQGVIFNEDLLMGLIMQRGVKDQTFTDTLMMRLENEISNKGMNHNLATCQQLLESSFQQHQTQAGSPKQHGTPTYQQVSVKNDAPPPLDTYKDDTIDPAALKTVIWGICHNCKKPGHFARECQAAKAITHAGRNALQDATTVRPADYYRPAYQCKLMTPLNLRFAELGEDEDLMNLFQAEISEDKNTDSKEPVCDTGATHSLTNDCDALLNFCVLTTPLPLTSKGMNHWYTVRGITHEQSLPMNHEQNGCTERFNRSIADMGRTILRSSNLANAFWGYAFMWAAYTMNNLPNEWTGNMMPTEMLFNEKPHLEKM</sequence>
<gene>
    <name evidence="10" type="ORF">O181_002834</name>
</gene>
<evidence type="ECO:0008006" key="12">
    <source>
        <dbReference type="Google" id="ProtNLM"/>
    </source>
</evidence>
<dbReference type="OrthoDB" id="413361at2759"/>
<dbReference type="InterPro" id="IPR039537">
    <property type="entry name" value="Retrotran_Ty1/copia-like"/>
</dbReference>
<dbReference type="PROSITE" id="PS50158">
    <property type="entry name" value="ZF_CCHC"/>
    <property type="match status" value="1"/>
</dbReference>
<dbReference type="Gene3D" id="4.10.60.10">
    <property type="entry name" value="Zinc finger, CCHC-type"/>
    <property type="match status" value="1"/>
</dbReference>
<accession>A0A9Q3GD87</accession>
<evidence type="ECO:0000256" key="3">
    <source>
        <dbReference type="ARBA" id="ARBA00022884"/>
    </source>
</evidence>
<reference evidence="10" key="1">
    <citation type="submission" date="2021-03" db="EMBL/GenBank/DDBJ databases">
        <title>Draft genome sequence of rust myrtle Austropuccinia psidii MF-1, a brazilian biotype.</title>
        <authorList>
            <person name="Quecine M.C."/>
            <person name="Pachon D.M.R."/>
            <person name="Bonatelli M.L."/>
            <person name="Correr F.H."/>
            <person name="Franceschini L.M."/>
            <person name="Leite T.F."/>
            <person name="Margarido G.R.A."/>
            <person name="Almeida C.A."/>
            <person name="Ferrarezi J.A."/>
            <person name="Labate C.A."/>
        </authorList>
    </citation>
    <scope>NUCLEOTIDE SEQUENCE</scope>
    <source>
        <strain evidence="10">MF-1</strain>
    </source>
</reference>
<dbReference type="PANTHER" id="PTHR42648">
    <property type="entry name" value="TRANSPOSASE, PUTATIVE-RELATED"/>
    <property type="match status" value="1"/>
</dbReference>
<dbReference type="InterPro" id="IPR012337">
    <property type="entry name" value="RNaseH-like_sf"/>
</dbReference>
<dbReference type="GO" id="GO:0003964">
    <property type="term" value="F:RNA-directed DNA polymerase activity"/>
    <property type="evidence" value="ECO:0007669"/>
    <property type="project" value="UniProtKB-EC"/>
</dbReference>
<organism evidence="10 11">
    <name type="scientific">Austropuccinia psidii MF-1</name>
    <dbReference type="NCBI Taxonomy" id="1389203"/>
    <lineage>
        <taxon>Eukaryota</taxon>
        <taxon>Fungi</taxon>
        <taxon>Dikarya</taxon>
        <taxon>Basidiomycota</taxon>
        <taxon>Pucciniomycotina</taxon>
        <taxon>Pucciniomycetes</taxon>
        <taxon>Pucciniales</taxon>
        <taxon>Sphaerophragmiaceae</taxon>
        <taxon>Austropuccinia</taxon>
    </lineage>
</organism>
<feature type="domain" description="Integrase catalytic" evidence="9">
    <location>
        <begin position="349"/>
        <end position="460"/>
    </location>
</feature>
<comment type="caution">
    <text evidence="10">The sequence shown here is derived from an EMBL/GenBank/DDBJ whole genome shotgun (WGS) entry which is preliminary data.</text>
</comment>
<comment type="catalytic activity">
    <reaction evidence="5">
        <text>DNA(n) + a 2'-deoxyribonucleoside 5'-triphosphate = DNA(n+1) + diphosphate</text>
        <dbReference type="Rhea" id="RHEA:22508"/>
        <dbReference type="Rhea" id="RHEA-COMP:17339"/>
        <dbReference type="Rhea" id="RHEA-COMP:17340"/>
        <dbReference type="ChEBI" id="CHEBI:33019"/>
        <dbReference type="ChEBI" id="CHEBI:61560"/>
        <dbReference type="ChEBI" id="CHEBI:173112"/>
        <dbReference type="EC" id="2.7.7.7"/>
    </reaction>
</comment>
<dbReference type="SUPFAM" id="SSF57756">
    <property type="entry name" value="Retrovirus zinc finger-like domains"/>
    <property type="match status" value="1"/>
</dbReference>
<dbReference type="SUPFAM" id="SSF53098">
    <property type="entry name" value="Ribonuclease H-like"/>
    <property type="match status" value="1"/>
</dbReference>
<dbReference type="Pfam" id="PF00098">
    <property type="entry name" value="zf-CCHC"/>
    <property type="match status" value="1"/>
</dbReference>
<dbReference type="EMBL" id="AVOT02000487">
    <property type="protein sequence ID" value="MBW0463119.1"/>
    <property type="molecule type" value="Genomic_DNA"/>
</dbReference>
<comment type="catalytic activity">
    <reaction evidence="4">
        <text>DNA(n) + a 2'-deoxyribonucleoside 5'-triphosphate = DNA(n+1) + diphosphate</text>
        <dbReference type="Rhea" id="RHEA:22508"/>
        <dbReference type="Rhea" id="RHEA-COMP:17339"/>
        <dbReference type="Rhea" id="RHEA-COMP:17340"/>
        <dbReference type="ChEBI" id="CHEBI:33019"/>
        <dbReference type="ChEBI" id="CHEBI:61560"/>
        <dbReference type="ChEBI" id="CHEBI:173112"/>
        <dbReference type="EC" id="2.7.7.49"/>
    </reaction>
</comment>
<dbReference type="AlphaFoldDB" id="A0A9Q3GD87"/>
<feature type="domain" description="CCHC-type" evidence="8">
    <location>
        <begin position="261"/>
        <end position="274"/>
    </location>
</feature>
<dbReference type="Pfam" id="PF14223">
    <property type="entry name" value="Retrotran_gag_2"/>
    <property type="match status" value="1"/>
</dbReference>
<dbReference type="Gene3D" id="3.30.420.10">
    <property type="entry name" value="Ribonuclease H-like superfamily/Ribonuclease H"/>
    <property type="match status" value="1"/>
</dbReference>
<evidence type="ECO:0000256" key="4">
    <source>
        <dbReference type="ARBA" id="ARBA00048173"/>
    </source>
</evidence>
<evidence type="ECO:0000256" key="2">
    <source>
        <dbReference type="ARBA" id="ARBA00022664"/>
    </source>
</evidence>
<keyword evidence="2" id="KW-0507">mRNA processing</keyword>
<dbReference type="InterPro" id="IPR001878">
    <property type="entry name" value="Znf_CCHC"/>
</dbReference>
<evidence type="ECO:0000256" key="5">
    <source>
        <dbReference type="ARBA" id="ARBA00049244"/>
    </source>
</evidence>
<keyword evidence="11" id="KW-1185">Reference proteome</keyword>
<keyword evidence="3" id="KW-0694">RNA-binding</keyword>
<dbReference type="GO" id="GO:0006397">
    <property type="term" value="P:mRNA processing"/>
    <property type="evidence" value="ECO:0007669"/>
    <property type="project" value="UniProtKB-KW"/>
</dbReference>
<evidence type="ECO:0000313" key="10">
    <source>
        <dbReference type="EMBL" id="MBW0463119.1"/>
    </source>
</evidence>
<keyword evidence="6" id="KW-0863">Zinc-finger</keyword>
<dbReference type="SMART" id="SM00343">
    <property type="entry name" value="ZnF_C2HC"/>
    <property type="match status" value="1"/>
</dbReference>
<protein>
    <recommendedName>
        <fullName evidence="12">CCHC-type domain-containing protein</fullName>
    </recommendedName>
</protein>
<evidence type="ECO:0000259" key="9">
    <source>
        <dbReference type="PROSITE" id="PS50994"/>
    </source>
</evidence>
<dbReference type="GO" id="GO:0032196">
    <property type="term" value="P:transposition"/>
    <property type="evidence" value="ECO:0007669"/>
    <property type="project" value="UniProtKB-KW"/>
</dbReference>
<keyword evidence="1" id="KW-0815">Transposition</keyword>
<keyword evidence="6" id="KW-0479">Metal-binding</keyword>
<dbReference type="GO" id="GO:0003723">
    <property type="term" value="F:RNA binding"/>
    <property type="evidence" value="ECO:0007669"/>
    <property type="project" value="UniProtKB-KW"/>
</dbReference>
<dbReference type="GO" id="GO:0005634">
    <property type="term" value="C:nucleus"/>
    <property type="evidence" value="ECO:0007669"/>
    <property type="project" value="UniProtKB-ARBA"/>
</dbReference>
<dbReference type="PROSITE" id="PS50994">
    <property type="entry name" value="INTEGRASE"/>
    <property type="match status" value="1"/>
</dbReference>
<dbReference type="PANTHER" id="PTHR42648:SF28">
    <property type="entry name" value="TRANSPOSON-ENCODED PROTEIN WITH RIBONUCLEASE H-LIKE AND RETROVIRUS ZINC FINGER-LIKE DOMAINS"/>
    <property type="match status" value="1"/>
</dbReference>
<feature type="region of interest" description="Disordered" evidence="7">
    <location>
        <begin position="209"/>
        <end position="239"/>
    </location>
</feature>
<evidence type="ECO:0000259" key="8">
    <source>
        <dbReference type="PROSITE" id="PS50158"/>
    </source>
</evidence>
<dbReference type="InterPro" id="IPR036875">
    <property type="entry name" value="Znf_CCHC_sf"/>
</dbReference>
<evidence type="ECO:0000256" key="1">
    <source>
        <dbReference type="ARBA" id="ARBA00022578"/>
    </source>
</evidence>
<proteinExistence type="predicted"/>
<evidence type="ECO:0000256" key="6">
    <source>
        <dbReference type="PROSITE-ProRule" id="PRU00047"/>
    </source>
</evidence>
<dbReference type="GO" id="GO:0015074">
    <property type="term" value="P:DNA integration"/>
    <property type="evidence" value="ECO:0007669"/>
    <property type="project" value="InterPro"/>
</dbReference>
<name>A0A9Q3GD87_9BASI</name>
<feature type="compositionally biased region" description="Polar residues" evidence="7">
    <location>
        <begin position="209"/>
        <end position="232"/>
    </location>
</feature>
<dbReference type="GO" id="GO:0003887">
    <property type="term" value="F:DNA-directed DNA polymerase activity"/>
    <property type="evidence" value="ECO:0007669"/>
    <property type="project" value="UniProtKB-EC"/>
</dbReference>